<dbReference type="PROSITE" id="PS50043">
    <property type="entry name" value="HTH_LUXR_2"/>
    <property type="match status" value="1"/>
</dbReference>
<dbReference type="InterPro" id="IPR039420">
    <property type="entry name" value="WalR-like"/>
</dbReference>
<dbReference type="RefSeq" id="WP_191719346.1">
    <property type="nucleotide sequence ID" value="NZ_JACSQP010000006.1"/>
</dbReference>
<keyword evidence="4" id="KW-0804">Transcription</keyword>
<dbReference type="SUPFAM" id="SSF52172">
    <property type="entry name" value="CheY-like"/>
    <property type="match status" value="1"/>
</dbReference>
<name>A0ABR8S4Z3_9MICO</name>
<keyword evidence="3" id="KW-0238">DNA-binding</keyword>
<dbReference type="SMART" id="SM00421">
    <property type="entry name" value="HTH_LUXR"/>
    <property type="match status" value="1"/>
</dbReference>
<sequence length="207" mass="22409">MTTFRVLLVDDHPIVRAGLRSLFDGRDDVEIVGEAATGEEAIALAQHLHPDVVLCDLRMGEGMDGVQTTTRLRALPQPPAVVILTTFDRDAEILGAIEAGAAGYLLKDAAPADIASAIRRAAAGQTVLSPELTARVVHVMRSPRVRLTDRELDVLRLLDTGASNREIARELFVTEATVKTHLTHVFDKLGVDNRARAIAVARRKGLL</sequence>
<feature type="modified residue" description="4-aspartylphosphate" evidence="5">
    <location>
        <position position="56"/>
    </location>
</feature>
<dbReference type="CDD" id="cd17535">
    <property type="entry name" value="REC_NarL-like"/>
    <property type="match status" value="1"/>
</dbReference>
<evidence type="ECO:0000259" key="6">
    <source>
        <dbReference type="PROSITE" id="PS50043"/>
    </source>
</evidence>
<evidence type="ECO:0000259" key="7">
    <source>
        <dbReference type="PROSITE" id="PS50110"/>
    </source>
</evidence>
<dbReference type="InterPro" id="IPR000792">
    <property type="entry name" value="Tscrpt_reg_LuxR_C"/>
</dbReference>
<dbReference type="PROSITE" id="PS50110">
    <property type="entry name" value="RESPONSE_REGULATORY"/>
    <property type="match status" value="1"/>
</dbReference>
<dbReference type="InterPro" id="IPR016032">
    <property type="entry name" value="Sig_transdc_resp-reg_C-effctor"/>
</dbReference>
<keyword evidence="2" id="KW-0805">Transcription regulation</keyword>
<dbReference type="Proteomes" id="UP000648352">
    <property type="component" value="Unassembled WGS sequence"/>
</dbReference>
<dbReference type="InterPro" id="IPR011006">
    <property type="entry name" value="CheY-like_superfamily"/>
</dbReference>
<evidence type="ECO:0000313" key="9">
    <source>
        <dbReference type="Proteomes" id="UP000648352"/>
    </source>
</evidence>
<keyword evidence="9" id="KW-1185">Reference proteome</keyword>
<dbReference type="Gene3D" id="3.40.50.2300">
    <property type="match status" value="1"/>
</dbReference>
<dbReference type="CDD" id="cd06170">
    <property type="entry name" value="LuxR_C_like"/>
    <property type="match status" value="1"/>
</dbReference>
<dbReference type="SUPFAM" id="SSF46894">
    <property type="entry name" value="C-terminal effector domain of the bipartite response regulators"/>
    <property type="match status" value="1"/>
</dbReference>
<dbReference type="Pfam" id="PF00196">
    <property type="entry name" value="GerE"/>
    <property type="match status" value="1"/>
</dbReference>
<evidence type="ECO:0000256" key="4">
    <source>
        <dbReference type="ARBA" id="ARBA00023163"/>
    </source>
</evidence>
<evidence type="ECO:0000256" key="2">
    <source>
        <dbReference type="ARBA" id="ARBA00023015"/>
    </source>
</evidence>
<dbReference type="Pfam" id="PF00072">
    <property type="entry name" value="Response_reg"/>
    <property type="match status" value="1"/>
</dbReference>
<evidence type="ECO:0000313" key="8">
    <source>
        <dbReference type="EMBL" id="MBD7958139.1"/>
    </source>
</evidence>
<gene>
    <name evidence="8" type="ORF">H9651_10860</name>
</gene>
<protein>
    <submittedName>
        <fullName evidence="8">Response regulator transcription factor</fullName>
    </submittedName>
</protein>
<feature type="domain" description="HTH luxR-type" evidence="6">
    <location>
        <begin position="140"/>
        <end position="205"/>
    </location>
</feature>
<dbReference type="PANTHER" id="PTHR43214">
    <property type="entry name" value="TWO-COMPONENT RESPONSE REGULATOR"/>
    <property type="match status" value="1"/>
</dbReference>
<evidence type="ECO:0000256" key="5">
    <source>
        <dbReference type="PROSITE-ProRule" id="PRU00169"/>
    </source>
</evidence>
<dbReference type="PRINTS" id="PR00038">
    <property type="entry name" value="HTHLUXR"/>
</dbReference>
<dbReference type="InterPro" id="IPR058245">
    <property type="entry name" value="NreC/VraR/RcsB-like_REC"/>
</dbReference>
<evidence type="ECO:0000256" key="3">
    <source>
        <dbReference type="ARBA" id="ARBA00023125"/>
    </source>
</evidence>
<keyword evidence="1 5" id="KW-0597">Phosphoprotein</keyword>
<comment type="caution">
    <text evidence="8">The sequence shown here is derived from an EMBL/GenBank/DDBJ whole genome shotgun (WGS) entry which is preliminary data.</text>
</comment>
<proteinExistence type="predicted"/>
<feature type="domain" description="Response regulatory" evidence="7">
    <location>
        <begin position="5"/>
        <end position="122"/>
    </location>
</feature>
<evidence type="ECO:0000256" key="1">
    <source>
        <dbReference type="ARBA" id="ARBA00022553"/>
    </source>
</evidence>
<accession>A0ABR8S4Z3</accession>
<dbReference type="EMBL" id="JACSQP010000006">
    <property type="protein sequence ID" value="MBD7958139.1"/>
    <property type="molecule type" value="Genomic_DNA"/>
</dbReference>
<dbReference type="PANTHER" id="PTHR43214:SF24">
    <property type="entry name" value="TRANSCRIPTIONAL REGULATORY PROTEIN NARL-RELATED"/>
    <property type="match status" value="1"/>
</dbReference>
<dbReference type="PROSITE" id="PS00622">
    <property type="entry name" value="HTH_LUXR_1"/>
    <property type="match status" value="1"/>
</dbReference>
<reference evidence="8 9" key="1">
    <citation type="submission" date="2020-08" db="EMBL/GenBank/DDBJ databases">
        <title>A Genomic Blueprint of the Chicken Gut Microbiome.</title>
        <authorList>
            <person name="Gilroy R."/>
            <person name="Ravi A."/>
            <person name="Getino M."/>
            <person name="Pursley I."/>
            <person name="Horton D.L."/>
            <person name="Alikhan N.-F."/>
            <person name="Baker D."/>
            <person name="Gharbi K."/>
            <person name="Hall N."/>
            <person name="Watson M."/>
            <person name="Adriaenssens E.M."/>
            <person name="Foster-Nyarko E."/>
            <person name="Jarju S."/>
            <person name="Secka A."/>
            <person name="Antonio M."/>
            <person name="Oren A."/>
            <person name="Chaudhuri R."/>
            <person name="La Ragione R.M."/>
            <person name="Hildebrand F."/>
            <person name="Pallen M.J."/>
        </authorList>
    </citation>
    <scope>NUCLEOTIDE SEQUENCE [LARGE SCALE GENOMIC DNA]</scope>
    <source>
        <strain evidence="8 9">Sa4CUA7</strain>
    </source>
</reference>
<organism evidence="8 9">
    <name type="scientific">Microbacterium pullorum</name>
    <dbReference type="NCBI Taxonomy" id="2762236"/>
    <lineage>
        <taxon>Bacteria</taxon>
        <taxon>Bacillati</taxon>
        <taxon>Actinomycetota</taxon>
        <taxon>Actinomycetes</taxon>
        <taxon>Micrococcales</taxon>
        <taxon>Microbacteriaceae</taxon>
        <taxon>Microbacterium</taxon>
    </lineage>
</organism>
<dbReference type="SMART" id="SM00448">
    <property type="entry name" value="REC"/>
    <property type="match status" value="1"/>
</dbReference>
<dbReference type="InterPro" id="IPR001789">
    <property type="entry name" value="Sig_transdc_resp-reg_receiver"/>
</dbReference>